<proteinExistence type="predicted"/>
<sequence>MLVKACVIPLLYLDFEIRRDYIIANLCENRNRPQLNCNGKCYLAKKIAEAKKQEEKQAESDFLAKLLAVSTDMPPLTSTYNNTNEFNFTFLKPVKFSFQNQFVSFNHIQDIFHPPLA</sequence>
<organism evidence="1 2">
    <name type="scientific">Dyadobacter psychrotolerans</name>
    <dbReference type="NCBI Taxonomy" id="2541721"/>
    <lineage>
        <taxon>Bacteria</taxon>
        <taxon>Pseudomonadati</taxon>
        <taxon>Bacteroidota</taxon>
        <taxon>Cytophagia</taxon>
        <taxon>Cytophagales</taxon>
        <taxon>Spirosomataceae</taxon>
        <taxon>Dyadobacter</taxon>
    </lineage>
</organism>
<comment type="caution">
    <text evidence="1">The sequence shown here is derived from an EMBL/GenBank/DDBJ whole genome shotgun (WGS) entry which is preliminary data.</text>
</comment>
<protein>
    <submittedName>
        <fullName evidence="1">Uncharacterized protein</fullName>
    </submittedName>
</protein>
<evidence type="ECO:0000313" key="1">
    <source>
        <dbReference type="EMBL" id="TDE11758.1"/>
    </source>
</evidence>
<name>A0A4V2Z385_9BACT</name>
<gene>
    <name evidence="1" type="ORF">E0F88_24420</name>
</gene>
<dbReference type="EMBL" id="SMFL01000011">
    <property type="protein sequence ID" value="TDE11758.1"/>
    <property type="molecule type" value="Genomic_DNA"/>
</dbReference>
<reference evidence="1 2" key="1">
    <citation type="submission" date="2019-03" db="EMBL/GenBank/DDBJ databases">
        <title>Dyadobacter AR-3-6 sp. nov., isolated from arctic soil.</title>
        <authorList>
            <person name="Chaudhary D.K."/>
        </authorList>
    </citation>
    <scope>NUCLEOTIDE SEQUENCE [LARGE SCALE GENOMIC DNA]</scope>
    <source>
        <strain evidence="1 2">AR-3-6</strain>
    </source>
</reference>
<dbReference type="AlphaFoldDB" id="A0A4V2Z385"/>
<dbReference type="Proteomes" id="UP000294850">
    <property type="component" value="Unassembled WGS sequence"/>
</dbReference>
<dbReference type="OrthoDB" id="980645at2"/>
<keyword evidence="2" id="KW-1185">Reference proteome</keyword>
<accession>A0A4V2Z385</accession>
<evidence type="ECO:0000313" key="2">
    <source>
        <dbReference type="Proteomes" id="UP000294850"/>
    </source>
</evidence>